<dbReference type="Gene3D" id="2.60.40.1180">
    <property type="entry name" value="Golgi alpha-mannosidase II"/>
    <property type="match status" value="2"/>
</dbReference>
<dbReference type="Proteomes" id="UP001597497">
    <property type="component" value="Unassembled WGS sequence"/>
</dbReference>
<feature type="domain" description="Glycosyl hydrolase family 31 C-terminal" evidence="6">
    <location>
        <begin position="585"/>
        <end position="672"/>
    </location>
</feature>
<dbReference type="InterPro" id="IPR017853">
    <property type="entry name" value="GH"/>
</dbReference>
<dbReference type="SUPFAM" id="SSF51011">
    <property type="entry name" value="Glycosyl hydrolase domain"/>
    <property type="match status" value="1"/>
</dbReference>
<dbReference type="SUPFAM" id="SSF51445">
    <property type="entry name" value="(Trans)glycosidases"/>
    <property type="match status" value="1"/>
</dbReference>
<reference evidence="8" key="1">
    <citation type="journal article" date="2019" name="Int. J. Syst. Evol. Microbiol.">
        <title>The Global Catalogue of Microorganisms (GCM) 10K type strain sequencing project: providing services to taxonomists for standard genome sequencing and annotation.</title>
        <authorList>
            <consortium name="The Broad Institute Genomics Platform"/>
            <consortium name="The Broad Institute Genome Sequencing Center for Infectious Disease"/>
            <person name="Wu L."/>
            <person name="Ma J."/>
        </authorList>
    </citation>
    <scope>NUCLEOTIDE SEQUENCE [LARGE SCALE GENOMIC DNA]</scope>
    <source>
        <strain evidence="8">KCTC 33676</strain>
    </source>
</reference>
<dbReference type="InterPro" id="IPR013780">
    <property type="entry name" value="Glyco_hydro_b"/>
</dbReference>
<dbReference type="RefSeq" id="WP_379929646.1">
    <property type="nucleotide sequence ID" value="NZ_JBHUMM010000025.1"/>
</dbReference>
<keyword evidence="3" id="KW-0812">Transmembrane</keyword>
<comment type="similarity">
    <text evidence="1 2">Belongs to the glycosyl hydrolase 31 family.</text>
</comment>
<evidence type="ECO:0000259" key="5">
    <source>
        <dbReference type="Pfam" id="PF17137"/>
    </source>
</evidence>
<feature type="transmembrane region" description="Helical" evidence="3">
    <location>
        <begin position="7"/>
        <end position="27"/>
    </location>
</feature>
<feature type="domain" description="DUF5110" evidence="5">
    <location>
        <begin position="688"/>
        <end position="759"/>
    </location>
</feature>
<dbReference type="CDD" id="cd14752">
    <property type="entry name" value="GH31_N"/>
    <property type="match status" value="1"/>
</dbReference>
<evidence type="ECO:0000259" key="4">
    <source>
        <dbReference type="Pfam" id="PF01055"/>
    </source>
</evidence>
<sequence>MRKNRRMYLLAAIVLVCAAGITALLWMDRSDRDEQVNGQRNGDQTKVMEDTPSREIEMISSDNGIRIELEEGTLTYEVRSPETLRVHFVPKGAEMQDSLLLKPEDEQDGFREDGEDFEVTVNLDAQPMKISTSEMTVEIDPKTYRYSVYDHSDKLLVQDGGSEVFSADAFQLAYEGEDAFYGFKGYSASDSSDDLLLRDGGGYITAGQQGGAGAPFMWSTDGYGVLVDTISGSIWMKEGAIEIDRLSEPDLEYFILVGDPNKIMEQTAALTGTYPMFPKWAMGFFNFEWGIDQTELVQLVDTYREKNIPIDSFTLDFDWKAWGEDQYGEFRWNEEKFPDGSSGKLKEMMDARGIKLTGILKPRIHALTEQGKYAEENGFWWPNKSMYKDYFSRRNVNDVNFALPEVREWFWTHTKPAFETGLVGWWNDEADVGYDNVQFMNMQRAMYDGQRRDSELRVWSINRNFYLGSQRYAYGLWSGDIETGFKSMAEQRERMLSAINVGAMKWGMDTGGFKGTPQPENYARWMQFSAFTPIFRVHGEQDEQRQPWVYGEQAEKVASAAIRLRYELIPYIYAYERQAYETGLGLVKPLLFDYPDDPNVRNRVDAWMFGDYLLVSPVVEQGQESKLIYLPEGTWIDYFRGDRYEGGQEMAYALDAQSWEDIPLFIKEGAIIPTQPVMNYVGEQAVEQLNIDLFPAQQTTTFELYDDDGRTYDYEDKAYSRQQIELTGHTEGVQIKLNHPDPDGTYTPSYSHILLQVHGVHADAVEMNGEQLDQVSEEQLEKAGMAWAKAEDTYGEVTFIRVEAGSQMDLTLTVSP</sequence>
<evidence type="ECO:0000256" key="2">
    <source>
        <dbReference type="RuleBase" id="RU361185"/>
    </source>
</evidence>
<dbReference type="CDD" id="cd06589">
    <property type="entry name" value="GH31"/>
    <property type="match status" value="1"/>
</dbReference>
<dbReference type="InterPro" id="IPR051816">
    <property type="entry name" value="Glycosyl_Hydrolase_31"/>
</dbReference>
<proteinExistence type="inferred from homology"/>
<evidence type="ECO:0000256" key="3">
    <source>
        <dbReference type="SAM" id="Phobius"/>
    </source>
</evidence>
<keyword evidence="2" id="KW-0326">Glycosidase</keyword>
<dbReference type="SUPFAM" id="SSF74650">
    <property type="entry name" value="Galactose mutarotase-like"/>
    <property type="match status" value="1"/>
</dbReference>
<accession>A0ABW5RAP3</accession>
<dbReference type="Pfam" id="PF01055">
    <property type="entry name" value="Glyco_hydro_31_2nd"/>
    <property type="match status" value="1"/>
</dbReference>
<evidence type="ECO:0000259" key="6">
    <source>
        <dbReference type="Pfam" id="PF21365"/>
    </source>
</evidence>
<gene>
    <name evidence="7" type="ORF">ACFSUC_11010</name>
</gene>
<dbReference type="Gene3D" id="2.60.40.1760">
    <property type="entry name" value="glycosyl hydrolase (family 31)"/>
    <property type="match status" value="1"/>
</dbReference>
<keyword evidence="3" id="KW-1133">Transmembrane helix</keyword>
<dbReference type="InterPro" id="IPR033403">
    <property type="entry name" value="DUF5110"/>
</dbReference>
<dbReference type="InterPro" id="IPR000322">
    <property type="entry name" value="Glyco_hydro_31_TIM"/>
</dbReference>
<evidence type="ECO:0000313" key="7">
    <source>
        <dbReference type="EMBL" id="MFD2672130.1"/>
    </source>
</evidence>
<keyword evidence="2" id="KW-0378">Hydrolase</keyword>
<feature type="domain" description="Glycoside hydrolase family 31 TIM barrel" evidence="4">
    <location>
        <begin position="275"/>
        <end position="574"/>
    </location>
</feature>
<dbReference type="InterPro" id="IPR011013">
    <property type="entry name" value="Gal_mutarotase_sf_dom"/>
</dbReference>
<dbReference type="PANTHER" id="PTHR43863">
    <property type="entry name" value="HYDROLASE, PUTATIVE (AFU_ORTHOLOGUE AFUA_1G03140)-RELATED"/>
    <property type="match status" value="1"/>
</dbReference>
<dbReference type="Pfam" id="PF21365">
    <property type="entry name" value="Glyco_hydro_31_3rd"/>
    <property type="match status" value="1"/>
</dbReference>
<dbReference type="Pfam" id="PF17137">
    <property type="entry name" value="DUF5110"/>
    <property type="match status" value="1"/>
</dbReference>
<dbReference type="EMBL" id="JBHUMM010000025">
    <property type="protein sequence ID" value="MFD2672130.1"/>
    <property type="molecule type" value="Genomic_DNA"/>
</dbReference>
<evidence type="ECO:0000256" key="1">
    <source>
        <dbReference type="ARBA" id="ARBA00007806"/>
    </source>
</evidence>
<comment type="caution">
    <text evidence="7">The sequence shown here is derived from an EMBL/GenBank/DDBJ whole genome shotgun (WGS) entry which is preliminary data.</text>
</comment>
<keyword evidence="8" id="KW-1185">Reference proteome</keyword>
<dbReference type="InterPro" id="IPR048395">
    <property type="entry name" value="Glyco_hydro_31_C"/>
</dbReference>
<keyword evidence="3" id="KW-0472">Membrane</keyword>
<dbReference type="PANTHER" id="PTHR43863:SF2">
    <property type="entry name" value="MALTASE-GLUCOAMYLASE"/>
    <property type="match status" value="1"/>
</dbReference>
<name>A0ABW5RAP3_9BACL</name>
<dbReference type="Gene3D" id="3.20.20.80">
    <property type="entry name" value="Glycosidases"/>
    <property type="match status" value="1"/>
</dbReference>
<organism evidence="7 8">
    <name type="scientific">Marinicrinis sediminis</name>
    <dbReference type="NCBI Taxonomy" id="1652465"/>
    <lineage>
        <taxon>Bacteria</taxon>
        <taxon>Bacillati</taxon>
        <taxon>Bacillota</taxon>
        <taxon>Bacilli</taxon>
        <taxon>Bacillales</taxon>
        <taxon>Paenibacillaceae</taxon>
    </lineage>
</organism>
<evidence type="ECO:0000313" key="8">
    <source>
        <dbReference type="Proteomes" id="UP001597497"/>
    </source>
</evidence>
<protein>
    <submittedName>
        <fullName evidence="7">TIM-barrel domain-containing protein</fullName>
    </submittedName>
</protein>